<protein>
    <recommendedName>
        <fullName evidence="3">Tubulin-specific chaperone A</fullName>
    </recommendedName>
</protein>
<dbReference type="GO" id="GO:0005874">
    <property type="term" value="C:microtubule"/>
    <property type="evidence" value="ECO:0007669"/>
    <property type="project" value="UniProtKB-KW"/>
</dbReference>
<dbReference type="GO" id="GO:0007021">
    <property type="term" value="P:tubulin complex assembly"/>
    <property type="evidence" value="ECO:0007669"/>
    <property type="project" value="UniProtKB-UniRule"/>
</dbReference>
<dbReference type="InterPro" id="IPR036126">
    <property type="entry name" value="TBCA_sf"/>
</dbReference>
<evidence type="ECO:0000313" key="5">
    <source>
        <dbReference type="EMBL" id="UKJ89830.1"/>
    </source>
</evidence>
<feature type="coiled-coil region" evidence="4">
    <location>
        <begin position="26"/>
        <end position="72"/>
    </location>
</feature>
<evidence type="ECO:0000256" key="3">
    <source>
        <dbReference type="RuleBase" id="RU364030"/>
    </source>
</evidence>
<dbReference type="InterPro" id="IPR004226">
    <property type="entry name" value="TBCA"/>
</dbReference>
<dbReference type="OrthoDB" id="296187at2759"/>
<keyword evidence="3" id="KW-0206">Cytoskeleton</keyword>
<evidence type="ECO:0000256" key="1">
    <source>
        <dbReference type="ARBA" id="ARBA00006806"/>
    </source>
</evidence>
<gene>
    <name evidence="5" type="ORF">MACJ_003084</name>
</gene>
<comment type="subunit">
    <text evidence="3">Supercomplex made of cofactors A to E. Cofactors A and D function by capturing and stabilizing tubulin in a quasi-native conformation. Cofactor E binds to the cofactor D-tubulin complex; interaction with cofactor C then causes the release of tubulin polypeptides that are committed to the native state.</text>
</comment>
<dbReference type="Pfam" id="PF02970">
    <property type="entry name" value="TBCA"/>
    <property type="match status" value="1"/>
</dbReference>
<sequence>MESLKSGSSHPLEVKKGTLVRTLKDYEIYKIEVSEAQSRLESLRDTEDRHEFRRAKEMLEEASAVLEFTRKRLAGYATDLDVYIRESIIPLLGTPNVPPMCKAYVKEAREHLDRLVTSHPEVEFKFAAEAS</sequence>
<evidence type="ECO:0000313" key="6">
    <source>
        <dbReference type="Proteomes" id="UP000244803"/>
    </source>
</evidence>
<dbReference type="Gene3D" id="1.20.58.90">
    <property type="match status" value="1"/>
</dbReference>
<comment type="subcellular location">
    <subcellularLocation>
        <location evidence="3">Cytoplasm</location>
        <location evidence="3">Cytoskeleton</location>
    </subcellularLocation>
</comment>
<name>A0A976M715_THEOR</name>
<proteinExistence type="inferred from homology"/>
<dbReference type="GO" id="GO:0048487">
    <property type="term" value="F:beta-tubulin binding"/>
    <property type="evidence" value="ECO:0007669"/>
    <property type="project" value="InterPro"/>
</dbReference>
<keyword evidence="3" id="KW-0493">Microtubule</keyword>
<reference evidence="5" key="1">
    <citation type="submission" date="2022-07" db="EMBL/GenBank/DDBJ databases">
        <title>Evaluation of T. orientalis genome assembly methods using nanopore sequencing and analysis of variation between genomes.</title>
        <authorList>
            <person name="Yam J."/>
            <person name="Micallef M.L."/>
            <person name="Liu M."/>
            <person name="Djordjevic S.P."/>
            <person name="Bogema D.R."/>
            <person name="Jenkins C."/>
        </authorList>
    </citation>
    <scope>NUCLEOTIDE SEQUENCE</scope>
    <source>
        <strain evidence="5">Fish Creek</strain>
    </source>
</reference>
<evidence type="ECO:0000256" key="4">
    <source>
        <dbReference type="SAM" id="Coils"/>
    </source>
</evidence>
<dbReference type="EMBL" id="CP056067">
    <property type="protein sequence ID" value="UKJ89830.1"/>
    <property type="molecule type" value="Genomic_DNA"/>
</dbReference>
<comment type="similarity">
    <text evidence="1 3">Belongs to the TBCA family.</text>
</comment>
<dbReference type="GO" id="GO:0007023">
    <property type="term" value="P:post-chaperonin tubulin folding pathway"/>
    <property type="evidence" value="ECO:0007669"/>
    <property type="project" value="UniProtKB-UniRule"/>
</dbReference>
<dbReference type="Proteomes" id="UP000244803">
    <property type="component" value="Chromosome 4"/>
</dbReference>
<keyword evidence="3" id="KW-0963">Cytoplasm</keyword>
<keyword evidence="4" id="KW-0175">Coiled coil</keyword>
<evidence type="ECO:0000256" key="2">
    <source>
        <dbReference type="ARBA" id="ARBA00023186"/>
    </source>
</evidence>
<keyword evidence="2 3" id="KW-0143">Chaperone</keyword>
<accession>A0A976M715</accession>
<dbReference type="AlphaFoldDB" id="A0A976M715"/>
<dbReference type="SUPFAM" id="SSF46988">
    <property type="entry name" value="Tubulin chaperone cofactor A"/>
    <property type="match status" value="1"/>
</dbReference>
<organism evidence="5 6">
    <name type="scientific">Theileria orientalis</name>
    <dbReference type="NCBI Taxonomy" id="68886"/>
    <lineage>
        <taxon>Eukaryota</taxon>
        <taxon>Sar</taxon>
        <taxon>Alveolata</taxon>
        <taxon>Apicomplexa</taxon>
        <taxon>Aconoidasida</taxon>
        <taxon>Piroplasmida</taxon>
        <taxon>Theileriidae</taxon>
        <taxon>Theileria</taxon>
    </lineage>
</organism>